<keyword evidence="3" id="KW-0479">Metal-binding</keyword>
<keyword evidence="9" id="KW-0223">Dioxygenase</keyword>
<dbReference type="InterPro" id="IPR016161">
    <property type="entry name" value="Ald_DH/histidinol_DH"/>
</dbReference>
<feature type="domain" description="Extradiol ring-cleavage dioxygenase class III enzyme subunit B" evidence="8">
    <location>
        <begin position="675"/>
        <end position="953"/>
    </location>
</feature>
<dbReference type="PANTHER" id="PTHR30096">
    <property type="entry name" value="4,5-DOPA DIOXYGENASE EXTRADIOL-LIKE PROTEIN"/>
    <property type="match status" value="1"/>
</dbReference>
<dbReference type="InterPro" id="IPR016163">
    <property type="entry name" value="Ald_DH_C"/>
</dbReference>
<evidence type="ECO:0000256" key="1">
    <source>
        <dbReference type="ARBA" id="ARBA00001947"/>
    </source>
</evidence>
<dbReference type="InterPro" id="IPR015590">
    <property type="entry name" value="Aldehyde_DH_dom"/>
</dbReference>
<dbReference type="GO" id="GO:0016620">
    <property type="term" value="F:oxidoreductase activity, acting on the aldehyde or oxo group of donors, NAD or NADP as acceptor"/>
    <property type="evidence" value="ECO:0007669"/>
    <property type="project" value="InterPro"/>
</dbReference>
<comment type="cofactor">
    <cofactor evidence="1">
        <name>Zn(2+)</name>
        <dbReference type="ChEBI" id="CHEBI:29105"/>
    </cofactor>
</comment>
<evidence type="ECO:0000256" key="2">
    <source>
        <dbReference type="ARBA" id="ARBA00007581"/>
    </source>
</evidence>
<dbReference type="GO" id="GO:0008270">
    <property type="term" value="F:zinc ion binding"/>
    <property type="evidence" value="ECO:0007669"/>
    <property type="project" value="InterPro"/>
</dbReference>
<comment type="similarity">
    <text evidence="2">Belongs to the DODA-type extradiol aromatic ring-opening dioxygenase family.</text>
</comment>
<evidence type="ECO:0000259" key="8">
    <source>
        <dbReference type="Pfam" id="PF02900"/>
    </source>
</evidence>
<proteinExistence type="inferred from homology"/>
<dbReference type="InterPro" id="IPR014436">
    <property type="entry name" value="Extradiol_dOase_DODA"/>
</dbReference>
<keyword evidence="5" id="KW-0560">Oxidoreductase</keyword>
<name>A0AAN7AN73_9PEZI</name>
<sequence length="983" mass="108426">MAMFSTPQLVMDLIAASDGSMEEQAAWDLAGDTVDAARWIASHGFFDLAIGGRMNTIPYRRQQLENLHQALTKEADVLCEALVKDSMISRDCGLRHRLVSPAEAQIEHFFATQAVLHFLEKGLDKNRIGVGLAAVCPTFHTRLYSITCAVAACLAAGNSVYLELCHTPSQHLDVALERLFTEALAKDAVYPSLCPEETLERLSSECGEGLMSIIDQTENYKEKSIRCYGEVINLIASSTDARVLAYVDKSADIDNAAAEIVRARFAFGGTSPYAPDLVMVHESVKEQFIQACLKQEALATSSLSPGLATNDTVRDSWGQRYLNKRKDLADAFKIENRKVKRIEPRGDKEKDPYSVVEITDAYDLKFITYESLVDAVFGIKGGEGGDKKPYDPVRLAAYIFSTDAGATEYYMQHIRCRHVIAVNQIPLELLLGPAAPLDSLTLCDTPAPLHRYHTHMLSVPASHAAEYTPQQMPESFKEAEALMDLVLKRGTGQPGVTATAHGKDDDGDDKAISEQADKVRRLATQPLVSKGQKKIKQPVDYFESGLFVGAGIVASVVLPVLGFTGYFLGTLGIWFDDKGCRRMVTASVTMVLQSIMSRIVSSLIPTSWACLTRGQACEMGMRDDMASLNPHNLNKNQNDQQTAPKMPSTVVNQQGNSTPAAPIRRGRPKKKLSPVHFFSHGSTMMLGEESASATYWKKCGDEALANGVEHVVIMGAHWSTTLPSTILLSSNPTPSKSPVAFVSPEKYKPYPLRPDLPFVPKLQTLLSAAGISSHQDPTYNYIHDVYLILIRMFPDPSTCPPSTILSSNACYDPYFHISVGRALRPLRADFDKYKTLFIASGGAVHNLYRNVFGPMIQYRDNFAQPTPPEPWALEFRQEVLDALCPGHTRSVKKDQDVYHGSSKKIKSQPERTGGSFLRERVVSLMKHPRYRDAHATDDHFIPIMFAAGLCGEDSDIQTTMGAEDWELTNMCNSQFTLGSWSGE</sequence>
<reference evidence="9" key="1">
    <citation type="journal article" date="2023" name="Mol. Phylogenet. Evol.">
        <title>Genome-scale phylogeny and comparative genomics of the fungal order Sordariales.</title>
        <authorList>
            <person name="Hensen N."/>
            <person name="Bonometti L."/>
            <person name="Westerberg I."/>
            <person name="Brannstrom I.O."/>
            <person name="Guillou S."/>
            <person name="Cros-Aarteil S."/>
            <person name="Calhoun S."/>
            <person name="Haridas S."/>
            <person name="Kuo A."/>
            <person name="Mondo S."/>
            <person name="Pangilinan J."/>
            <person name="Riley R."/>
            <person name="LaButti K."/>
            <person name="Andreopoulos B."/>
            <person name="Lipzen A."/>
            <person name="Chen C."/>
            <person name="Yan M."/>
            <person name="Daum C."/>
            <person name="Ng V."/>
            <person name="Clum A."/>
            <person name="Steindorff A."/>
            <person name="Ohm R.A."/>
            <person name="Martin F."/>
            <person name="Silar P."/>
            <person name="Natvig D.O."/>
            <person name="Lalanne C."/>
            <person name="Gautier V."/>
            <person name="Ament-Velasquez S.L."/>
            <person name="Kruys A."/>
            <person name="Hutchinson M.I."/>
            <person name="Powell A.J."/>
            <person name="Barry K."/>
            <person name="Miller A.N."/>
            <person name="Grigoriev I.V."/>
            <person name="Debuchy R."/>
            <person name="Gladieux P."/>
            <person name="Hiltunen Thoren M."/>
            <person name="Johannesson H."/>
        </authorList>
    </citation>
    <scope>NUCLEOTIDE SEQUENCE</scope>
    <source>
        <strain evidence="9">PSN309</strain>
    </source>
</reference>
<feature type="compositionally biased region" description="Polar residues" evidence="6">
    <location>
        <begin position="634"/>
        <end position="659"/>
    </location>
</feature>
<dbReference type="SUPFAM" id="SSF53213">
    <property type="entry name" value="LigB-like"/>
    <property type="match status" value="1"/>
</dbReference>
<dbReference type="Gene3D" id="3.40.830.10">
    <property type="entry name" value="LigB-like"/>
    <property type="match status" value="1"/>
</dbReference>
<dbReference type="Gene3D" id="3.40.309.10">
    <property type="entry name" value="Aldehyde Dehydrogenase, Chain A, domain 2"/>
    <property type="match status" value="1"/>
</dbReference>
<dbReference type="AlphaFoldDB" id="A0AAN7AN73"/>
<reference evidence="9" key="2">
    <citation type="submission" date="2023-05" db="EMBL/GenBank/DDBJ databases">
        <authorList>
            <consortium name="Lawrence Berkeley National Laboratory"/>
            <person name="Steindorff A."/>
            <person name="Hensen N."/>
            <person name="Bonometti L."/>
            <person name="Westerberg I."/>
            <person name="Brannstrom I.O."/>
            <person name="Guillou S."/>
            <person name="Cros-Aarteil S."/>
            <person name="Calhoun S."/>
            <person name="Haridas S."/>
            <person name="Kuo A."/>
            <person name="Mondo S."/>
            <person name="Pangilinan J."/>
            <person name="Riley R."/>
            <person name="Labutti K."/>
            <person name="Andreopoulos B."/>
            <person name="Lipzen A."/>
            <person name="Chen C."/>
            <person name="Yanf M."/>
            <person name="Daum C."/>
            <person name="Ng V."/>
            <person name="Clum A."/>
            <person name="Ohm R."/>
            <person name="Martin F."/>
            <person name="Silar P."/>
            <person name="Natvig D."/>
            <person name="Lalanne C."/>
            <person name="Gautier V."/>
            <person name="Ament-Velasquez S.L."/>
            <person name="Kruys A."/>
            <person name="Hutchinson M.I."/>
            <person name="Powell A.J."/>
            <person name="Barry K."/>
            <person name="Miller A.N."/>
            <person name="Grigoriev I.V."/>
            <person name="Debuchy R."/>
            <person name="Gladieux P."/>
            <person name="Thoren M.H."/>
            <person name="Johannesson H."/>
        </authorList>
    </citation>
    <scope>NUCLEOTIDE SEQUENCE</scope>
    <source>
        <strain evidence="9">PSN309</strain>
    </source>
</reference>
<evidence type="ECO:0000313" key="9">
    <source>
        <dbReference type="EMBL" id="KAK4192909.1"/>
    </source>
</evidence>
<dbReference type="Proteomes" id="UP001302126">
    <property type="component" value="Unassembled WGS sequence"/>
</dbReference>
<feature type="domain" description="Aldehyde dehydrogenase" evidence="7">
    <location>
        <begin position="127"/>
        <end position="295"/>
    </location>
</feature>
<dbReference type="InterPro" id="IPR004183">
    <property type="entry name" value="Xdiol_dOase_suB"/>
</dbReference>
<gene>
    <name evidence="9" type="ORF">QBC35DRAFT_469245</name>
</gene>
<accession>A0AAN7AN73</accession>
<dbReference type="GO" id="GO:0008198">
    <property type="term" value="F:ferrous iron binding"/>
    <property type="evidence" value="ECO:0007669"/>
    <property type="project" value="InterPro"/>
</dbReference>
<dbReference type="CDD" id="cd07363">
    <property type="entry name" value="45_DOPA_Dioxygenase"/>
    <property type="match status" value="1"/>
</dbReference>
<protein>
    <submittedName>
        <fullName evidence="9">Extradiol ring-cleavage dioxygenase, class III enzyme, subunit B</fullName>
    </submittedName>
</protein>
<dbReference type="EMBL" id="MU864352">
    <property type="protein sequence ID" value="KAK4192909.1"/>
    <property type="molecule type" value="Genomic_DNA"/>
</dbReference>
<dbReference type="Pfam" id="PF02900">
    <property type="entry name" value="LigB"/>
    <property type="match status" value="1"/>
</dbReference>
<dbReference type="Gene3D" id="3.40.605.10">
    <property type="entry name" value="Aldehyde Dehydrogenase, Chain A, domain 1"/>
    <property type="match status" value="1"/>
</dbReference>
<evidence type="ECO:0000256" key="6">
    <source>
        <dbReference type="SAM" id="MobiDB-lite"/>
    </source>
</evidence>
<comment type="caution">
    <text evidence="9">The sequence shown here is derived from an EMBL/GenBank/DDBJ whole genome shotgun (WGS) entry which is preliminary data.</text>
</comment>
<dbReference type="SUPFAM" id="SSF53720">
    <property type="entry name" value="ALDH-like"/>
    <property type="match status" value="1"/>
</dbReference>
<organism evidence="9 10">
    <name type="scientific">Podospora australis</name>
    <dbReference type="NCBI Taxonomy" id="1536484"/>
    <lineage>
        <taxon>Eukaryota</taxon>
        <taxon>Fungi</taxon>
        <taxon>Dikarya</taxon>
        <taxon>Ascomycota</taxon>
        <taxon>Pezizomycotina</taxon>
        <taxon>Sordariomycetes</taxon>
        <taxon>Sordariomycetidae</taxon>
        <taxon>Sordariales</taxon>
        <taxon>Podosporaceae</taxon>
        <taxon>Podospora</taxon>
    </lineage>
</organism>
<dbReference type="InterPro" id="IPR016162">
    <property type="entry name" value="Ald_DH_N"/>
</dbReference>
<dbReference type="GO" id="GO:0016702">
    <property type="term" value="F:oxidoreductase activity, acting on single donors with incorporation of molecular oxygen, incorporation of two atoms of oxygen"/>
    <property type="evidence" value="ECO:0007669"/>
    <property type="project" value="UniProtKB-ARBA"/>
</dbReference>
<keyword evidence="10" id="KW-1185">Reference proteome</keyword>
<evidence type="ECO:0000256" key="5">
    <source>
        <dbReference type="ARBA" id="ARBA00023002"/>
    </source>
</evidence>
<keyword evidence="4" id="KW-0862">Zinc</keyword>
<dbReference type="Pfam" id="PF00171">
    <property type="entry name" value="Aldedh"/>
    <property type="match status" value="1"/>
</dbReference>
<evidence type="ECO:0000256" key="3">
    <source>
        <dbReference type="ARBA" id="ARBA00022723"/>
    </source>
</evidence>
<dbReference type="PANTHER" id="PTHR30096:SF1">
    <property type="entry name" value="AROMATIC RING-OPENING DIOXYGENASE FAMILY PROTEIN (AFU_ORTHOLOGUE AFUA_7G00640)"/>
    <property type="match status" value="1"/>
</dbReference>
<feature type="region of interest" description="Disordered" evidence="6">
    <location>
        <begin position="634"/>
        <end position="667"/>
    </location>
</feature>
<evidence type="ECO:0000256" key="4">
    <source>
        <dbReference type="ARBA" id="ARBA00022833"/>
    </source>
</evidence>
<evidence type="ECO:0000259" key="7">
    <source>
        <dbReference type="Pfam" id="PF00171"/>
    </source>
</evidence>
<evidence type="ECO:0000313" key="10">
    <source>
        <dbReference type="Proteomes" id="UP001302126"/>
    </source>
</evidence>